<keyword evidence="6" id="KW-0695">RNA-directed DNA polymerase</keyword>
<dbReference type="GO" id="GO:0016787">
    <property type="term" value="F:hydrolase activity"/>
    <property type="evidence" value="ECO:0007669"/>
    <property type="project" value="UniProtKB-KW"/>
</dbReference>
<dbReference type="PANTHER" id="PTHR41694:SF3">
    <property type="entry name" value="RNA-DIRECTED DNA POLYMERASE-RELATED"/>
    <property type="match status" value="1"/>
</dbReference>
<evidence type="ECO:0000256" key="6">
    <source>
        <dbReference type="ARBA" id="ARBA00022918"/>
    </source>
</evidence>
<dbReference type="GO" id="GO:0035613">
    <property type="term" value="F:RNA stem-loop binding"/>
    <property type="evidence" value="ECO:0007669"/>
    <property type="project" value="TreeGrafter"/>
</dbReference>
<keyword evidence="4" id="KW-0255">Endonuclease</keyword>
<protein>
    <recommendedName>
        <fullName evidence="7">Integrase catalytic domain-containing protein</fullName>
    </recommendedName>
</protein>
<evidence type="ECO:0000256" key="5">
    <source>
        <dbReference type="ARBA" id="ARBA00022801"/>
    </source>
</evidence>
<evidence type="ECO:0000256" key="2">
    <source>
        <dbReference type="ARBA" id="ARBA00022695"/>
    </source>
</evidence>
<dbReference type="SUPFAM" id="SSF53098">
    <property type="entry name" value="Ribonuclease H-like"/>
    <property type="match status" value="1"/>
</dbReference>
<dbReference type="STRING" id="333673.A0A3M0J1F8"/>
<feature type="domain" description="Integrase catalytic" evidence="7">
    <location>
        <begin position="25"/>
        <end position="108"/>
    </location>
</feature>
<dbReference type="GO" id="GO:0003964">
    <property type="term" value="F:RNA-directed DNA polymerase activity"/>
    <property type="evidence" value="ECO:0007669"/>
    <property type="project" value="UniProtKB-KW"/>
</dbReference>
<keyword evidence="1" id="KW-0808">Transferase</keyword>
<dbReference type="PROSITE" id="PS50994">
    <property type="entry name" value="INTEGRASE"/>
    <property type="match status" value="1"/>
</dbReference>
<comment type="caution">
    <text evidence="8">The sequence shown here is derived from an EMBL/GenBank/DDBJ whole genome shotgun (WGS) entry which is preliminary data.</text>
</comment>
<evidence type="ECO:0000256" key="4">
    <source>
        <dbReference type="ARBA" id="ARBA00022759"/>
    </source>
</evidence>
<evidence type="ECO:0000313" key="8">
    <source>
        <dbReference type="EMBL" id="RMB94668.1"/>
    </source>
</evidence>
<dbReference type="OrthoDB" id="9360020at2759"/>
<dbReference type="InterPro" id="IPR012337">
    <property type="entry name" value="RNaseH-like_sf"/>
</dbReference>
<dbReference type="AlphaFoldDB" id="A0A3M0J1F8"/>
<evidence type="ECO:0000256" key="3">
    <source>
        <dbReference type="ARBA" id="ARBA00022722"/>
    </source>
</evidence>
<sequence>MLSLHSDINGEFYPRVVTTGQPYADGVNPRGLRAFEIRQTDVTEIAEFGRLKYVHFTVDTFPSAMWASAHTGEKTRYVIAHWRQAFAVLGIPSAVKTDNGPAYTLQKLVSVPGVAQTQGQHLHLALLTFRGFAVSHVSSMPSFLLDFRPFLPTHLLVGPAGASAVSLWCYMFKATLVREEELTETSEIRAPEQPGITKRPGRIINAFSAHPSV</sequence>
<keyword evidence="9" id="KW-1185">Reference proteome</keyword>
<evidence type="ECO:0000313" key="9">
    <source>
        <dbReference type="Proteomes" id="UP000269221"/>
    </source>
</evidence>
<organism evidence="8 9">
    <name type="scientific">Hirundo rustica rustica</name>
    <dbReference type="NCBI Taxonomy" id="333673"/>
    <lineage>
        <taxon>Eukaryota</taxon>
        <taxon>Metazoa</taxon>
        <taxon>Chordata</taxon>
        <taxon>Craniata</taxon>
        <taxon>Vertebrata</taxon>
        <taxon>Euteleostomi</taxon>
        <taxon>Archelosauria</taxon>
        <taxon>Archosauria</taxon>
        <taxon>Dinosauria</taxon>
        <taxon>Saurischia</taxon>
        <taxon>Theropoda</taxon>
        <taxon>Coelurosauria</taxon>
        <taxon>Aves</taxon>
        <taxon>Neognathae</taxon>
        <taxon>Neoaves</taxon>
        <taxon>Telluraves</taxon>
        <taxon>Australaves</taxon>
        <taxon>Passeriformes</taxon>
        <taxon>Sylvioidea</taxon>
        <taxon>Hirundinidae</taxon>
        <taxon>Hirundo</taxon>
    </lineage>
</organism>
<dbReference type="EMBL" id="QRBI01000196">
    <property type="protein sequence ID" value="RMB94668.1"/>
    <property type="molecule type" value="Genomic_DNA"/>
</dbReference>
<dbReference type="Gene3D" id="3.30.420.10">
    <property type="entry name" value="Ribonuclease H-like superfamily/Ribonuclease H"/>
    <property type="match status" value="1"/>
</dbReference>
<evidence type="ECO:0000256" key="1">
    <source>
        <dbReference type="ARBA" id="ARBA00022679"/>
    </source>
</evidence>
<dbReference type="Pfam" id="PF00665">
    <property type="entry name" value="rve"/>
    <property type="match status" value="1"/>
</dbReference>
<keyword evidence="3" id="KW-0540">Nuclease</keyword>
<keyword evidence="5" id="KW-0378">Hydrolase</keyword>
<proteinExistence type="predicted"/>
<accession>A0A3M0J1F8</accession>
<keyword evidence="2" id="KW-0548">Nucleotidyltransferase</keyword>
<dbReference type="GO" id="GO:0004519">
    <property type="term" value="F:endonuclease activity"/>
    <property type="evidence" value="ECO:0007669"/>
    <property type="project" value="UniProtKB-KW"/>
</dbReference>
<dbReference type="PANTHER" id="PTHR41694">
    <property type="entry name" value="ENDOGENOUS RETROVIRUS GROUP K MEMBER POL PROTEIN"/>
    <property type="match status" value="1"/>
</dbReference>
<dbReference type="GO" id="GO:0015074">
    <property type="term" value="P:DNA integration"/>
    <property type="evidence" value="ECO:0007669"/>
    <property type="project" value="InterPro"/>
</dbReference>
<evidence type="ECO:0000259" key="7">
    <source>
        <dbReference type="PROSITE" id="PS50994"/>
    </source>
</evidence>
<gene>
    <name evidence="8" type="ORF">DUI87_28903</name>
</gene>
<dbReference type="InterPro" id="IPR036397">
    <property type="entry name" value="RNaseH_sf"/>
</dbReference>
<dbReference type="InterPro" id="IPR001584">
    <property type="entry name" value="Integrase_cat-core"/>
</dbReference>
<dbReference type="Proteomes" id="UP000269221">
    <property type="component" value="Unassembled WGS sequence"/>
</dbReference>
<name>A0A3M0J1F8_HIRRU</name>
<reference evidence="8 9" key="1">
    <citation type="submission" date="2018-07" db="EMBL/GenBank/DDBJ databases">
        <title>A high quality draft genome assembly of the barn swallow (H. rustica rustica).</title>
        <authorList>
            <person name="Formenti G."/>
            <person name="Chiara M."/>
            <person name="Poveda L."/>
            <person name="Francoijs K.-J."/>
            <person name="Bonisoli-Alquati A."/>
            <person name="Canova L."/>
            <person name="Gianfranceschi L."/>
            <person name="Horner D.S."/>
            <person name="Saino N."/>
        </authorList>
    </citation>
    <scope>NUCLEOTIDE SEQUENCE [LARGE SCALE GENOMIC DNA]</scope>
    <source>
        <strain evidence="8">Chelidonia</strain>
        <tissue evidence="8">Blood</tissue>
    </source>
</reference>